<proteinExistence type="predicted"/>
<feature type="region of interest" description="Disordered" evidence="2">
    <location>
        <begin position="86"/>
        <end position="106"/>
    </location>
</feature>
<organism evidence="3 4">
    <name type="scientific">Zopfia rhizophila CBS 207.26</name>
    <dbReference type="NCBI Taxonomy" id="1314779"/>
    <lineage>
        <taxon>Eukaryota</taxon>
        <taxon>Fungi</taxon>
        <taxon>Dikarya</taxon>
        <taxon>Ascomycota</taxon>
        <taxon>Pezizomycotina</taxon>
        <taxon>Dothideomycetes</taxon>
        <taxon>Dothideomycetes incertae sedis</taxon>
        <taxon>Zopfiaceae</taxon>
        <taxon>Zopfia</taxon>
    </lineage>
</organism>
<sequence>MARKTNSKFAQATSKPTAGKDRCKRGPSPSKGLVDDTEKATKRQKVLSIVPSDGTGRADNVGSTRKTKKVLRRKMAKSLRFAAAVGSSRVKKKKKKDDIQTDIGLSTPQRHNGMDLRAIGYNLQRVKLIIDHPQLCHHPNDSASLTGVNLSNEEFWRVAKTLLGENAREKERREKERREKERREKERRVRRTKLGQVRYFWSRLFVVE</sequence>
<dbReference type="EMBL" id="ML994651">
    <property type="protein sequence ID" value="KAF2181748.1"/>
    <property type="molecule type" value="Genomic_DNA"/>
</dbReference>
<reference evidence="3" key="1">
    <citation type="journal article" date="2020" name="Stud. Mycol.">
        <title>101 Dothideomycetes genomes: a test case for predicting lifestyles and emergence of pathogens.</title>
        <authorList>
            <person name="Haridas S."/>
            <person name="Albert R."/>
            <person name="Binder M."/>
            <person name="Bloem J."/>
            <person name="Labutti K."/>
            <person name="Salamov A."/>
            <person name="Andreopoulos B."/>
            <person name="Baker S."/>
            <person name="Barry K."/>
            <person name="Bills G."/>
            <person name="Bluhm B."/>
            <person name="Cannon C."/>
            <person name="Castanera R."/>
            <person name="Culley D."/>
            <person name="Daum C."/>
            <person name="Ezra D."/>
            <person name="Gonzalez J."/>
            <person name="Henrissat B."/>
            <person name="Kuo A."/>
            <person name="Liang C."/>
            <person name="Lipzen A."/>
            <person name="Lutzoni F."/>
            <person name="Magnuson J."/>
            <person name="Mondo S."/>
            <person name="Nolan M."/>
            <person name="Ohm R."/>
            <person name="Pangilinan J."/>
            <person name="Park H.-J."/>
            <person name="Ramirez L."/>
            <person name="Alfaro M."/>
            <person name="Sun H."/>
            <person name="Tritt A."/>
            <person name="Yoshinaga Y."/>
            <person name="Zwiers L.-H."/>
            <person name="Turgeon B."/>
            <person name="Goodwin S."/>
            <person name="Spatafora J."/>
            <person name="Crous P."/>
            <person name="Grigoriev I."/>
        </authorList>
    </citation>
    <scope>NUCLEOTIDE SEQUENCE</scope>
    <source>
        <strain evidence="3">CBS 207.26</strain>
    </source>
</reference>
<feature type="region of interest" description="Disordered" evidence="2">
    <location>
        <begin position="1"/>
        <end position="67"/>
    </location>
</feature>
<keyword evidence="4" id="KW-1185">Reference proteome</keyword>
<dbReference type="Proteomes" id="UP000800200">
    <property type="component" value="Unassembled WGS sequence"/>
</dbReference>
<evidence type="ECO:0000256" key="1">
    <source>
        <dbReference type="SAM" id="Coils"/>
    </source>
</evidence>
<evidence type="ECO:0000313" key="4">
    <source>
        <dbReference type="Proteomes" id="UP000800200"/>
    </source>
</evidence>
<gene>
    <name evidence="3" type="ORF">K469DRAFT_791431</name>
</gene>
<accession>A0A6A6DUB3</accession>
<feature type="coiled-coil region" evidence="1">
    <location>
        <begin position="159"/>
        <end position="188"/>
    </location>
</feature>
<evidence type="ECO:0000313" key="3">
    <source>
        <dbReference type="EMBL" id="KAF2181748.1"/>
    </source>
</evidence>
<evidence type="ECO:0000256" key="2">
    <source>
        <dbReference type="SAM" id="MobiDB-lite"/>
    </source>
</evidence>
<protein>
    <submittedName>
        <fullName evidence="3">Uncharacterized protein</fullName>
    </submittedName>
</protein>
<feature type="compositionally biased region" description="Polar residues" evidence="2">
    <location>
        <begin position="7"/>
        <end position="16"/>
    </location>
</feature>
<keyword evidence="1" id="KW-0175">Coiled coil</keyword>
<dbReference type="AlphaFoldDB" id="A0A6A6DUB3"/>
<name>A0A6A6DUB3_9PEZI</name>